<evidence type="ECO:0000256" key="1">
    <source>
        <dbReference type="PROSITE-ProRule" id="PRU00464"/>
    </source>
</evidence>
<dbReference type="GO" id="GO:0016787">
    <property type="term" value="F:hydrolase activity"/>
    <property type="evidence" value="ECO:0007669"/>
    <property type="project" value="UniProtKB-KW"/>
</dbReference>
<dbReference type="AlphaFoldDB" id="K2JRG4"/>
<comment type="caution">
    <text evidence="1">Lacks conserved residue(s) required for the propagation of feature annotation.</text>
</comment>
<reference evidence="3 4" key="1">
    <citation type="journal article" date="2012" name="J. Bacteriol.">
        <title>Genome Sequence of Gallaecimonas xiamenensis Type Strain 3-C-1.</title>
        <authorList>
            <person name="Lai Q."/>
            <person name="Wang L."/>
            <person name="Wang W."/>
            <person name="Shao Z."/>
        </authorList>
    </citation>
    <scope>NUCLEOTIDE SEQUENCE [LARGE SCALE GENOMIC DNA]</scope>
    <source>
        <strain evidence="3 4">3-C-1</strain>
    </source>
</reference>
<organism evidence="3 4">
    <name type="scientific">Gallaecimonas xiamenensis 3-C-1</name>
    <dbReference type="NCBI Taxonomy" id="745411"/>
    <lineage>
        <taxon>Bacteria</taxon>
        <taxon>Pseudomonadati</taxon>
        <taxon>Pseudomonadota</taxon>
        <taxon>Gammaproteobacteria</taxon>
        <taxon>Enterobacterales</taxon>
        <taxon>Gallaecimonadaceae</taxon>
        <taxon>Gallaecimonas</taxon>
    </lineage>
</organism>
<keyword evidence="3" id="KW-0378">Hydrolase</keyword>
<gene>
    <name evidence="3" type="ORF">B3C1_10422</name>
</gene>
<keyword evidence="4" id="KW-1185">Reference proteome</keyword>
<evidence type="ECO:0000313" key="4">
    <source>
        <dbReference type="Proteomes" id="UP000006755"/>
    </source>
</evidence>
<dbReference type="Proteomes" id="UP000006755">
    <property type="component" value="Unassembled WGS sequence"/>
</dbReference>
<dbReference type="SUPFAM" id="SSF54197">
    <property type="entry name" value="HIT-like"/>
    <property type="match status" value="1"/>
</dbReference>
<dbReference type="PIRSF" id="PIRSF000714">
    <property type="entry name" value="HIT"/>
    <property type="match status" value="1"/>
</dbReference>
<dbReference type="InterPro" id="IPR011146">
    <property type="entry name" value="HIT-like"/>
</dbReference>
<accession>K2JRG4</accession>
<dbReference type="Pfam" id="PF01230">
    <property type="entry name" value="HIT"/>
    <property type="match status" value="1"/>
</dbReference>
<dbReference type="eggNOG" id="COG0537">
    <property type="taxonomic scope" value="Bacteria"/>
</dbReference>
<dbReference type="InterPro" id="IPR036265">
    <property type="entry name" value="HIT-like_sf"/>
</dbReference>
<name>K2JRG4_9GAMM</name>
<comment type="caution">
    <text evidence="3">The sequence shown here is derived from an EMBL/GenBank/DDBJ whole genome shotgun (WGS) entry which is preliminary data.</text>
</comment>
<feature type="domain" description="HIT" evidence="2">
    <location>
        <begin position="1"/>
        <end position="103"/>
    </location>
</feature>
<proteinExistence type="predicted"/>
<dbReference type="EMBL" id="AMRI01000013">
    <property type="protein sequence ID" value="EKE73024.1"/>
    <property type="molecule type" value="Genomic_DNA"/>
</dbReference>
<sequence>MFTLHPQLAKDSLAVTELPLCSLLMSKDANYPWFILVPRRDGIKEIYELSDAEQAQFWQESARVSRVLMGHFGGHKLNVAALGNMVPQLHVHHVVRFEGDAAWPKPIWGQVPAKDFAAGEAEARIDAIKALLA</sequence>
<dbReference type="PROSITE" id="PS51084">
    <property type="entry name" value="HIT_2"/>
    <property type="match status" value="1"/>
</dbReference>
<dbReference type="InterPro" id="IPR026026">
    <property type="entry name" value="HIT_Hint"/>
</dbReference>
<protein>
    <submittedName>
        <fullName evidence="3">Diadenosine tetraphosphate (Ap4A) hydrolase-like protein</fullName>
    </submittedName>
</protein>
<dbReference type="Gene3D" id="3.30.428.10">
    <property type="entry name" value="HIT-like"/>
    <property type="match status" value="1"/>
</dbReference>
<dbReference type="PATRIC" id="fig|745411.4.peg.2044"/>
<evidence type="ECO:0000259" key="2">
    <source>
        <dbReference type="PROSITE" id="PS51084"/>
    </source>
</evidence>
<dbReference type="OrthoDB" id="9799145at2"/>
<dbReference type="RefSeq" id="WP_008484709.1">
    <property type="nucleotide sequence ID" value="NZ_AMRI01000013.1"/>
</dbReference>
<dbReference type="STRING" id="745411.B3C1_10422"/>
<evidence type="ECO:0000313" key="3">
    <source>
        <dbReference type="EMBL" id="EKE73024.1"/>
    </source>
</evidence>